<feature type="compositionally biased region" description="Pro residues" evidence="12">
    <location>
        <begin position="457"/>
        <end position="466"/>
    </location>
</feature>
<dbReference type="PROSITE" id="PS50012">
    <property type="entry name" value="RCC1_3"/>
    <property type="match status" value="6"/>
</dbReference>
<feature type="repeat" description="RCC1" evidence="9">
    <location>
        <begin position="1026"/>
        <end position="1079"/>
    </location>
</feature>
<dbReference type="PANTHER" id="PTHR12751">
    <property type="entry name" value="PHOSPHATASE AND ACTIN REGULATOR PHACTR"/>
    <property type="match status" value="1"/>
</dbReference>
<feature type="region of interest" description="Disordered" evidence="12">
    <location>
        <begin position="640"/>
        <end position="664"/>
    </location>
</feature>
<dbReference type="SUPFAM" id="SSF50985">
    <property type="entry name" value="RCC1/BLIP-II"/>
    <property type="match status" value="1"/>
</dbReference>
<feature type="repeat" description="RPEL" evidence="10">
    <location>
        <begin position="91"/>
        <end position="116"/>
    </location>
</feature>
<evidence type="ECO:0000256" key="7">
    <source>
        <dbReference type="ARBA" id="ARBA00023203"/>
    </source>
</evidence>
<evidence type="ECO:0000256" key="4">
    <source>
        <dbReference type="ARBA" id="ARBA00022490"/>
    </source>
</evidence>
<comment type="subcellular location">
    <subcellularLocation>
        <location evidence="11">Cytoplasm</location>
    </subcellularLocation>
    <subcellularLocation>
        <location evidence="11">Cell projection</location>
        <location evidence="11">Lamellipodium</location>
    </subcellularLocation>
</comment>
<feature type="compositionally biased region" description="Polar residues" evidence="12">
    <location>
        <begin position="562"/>
        <end position="572"/>
    </location>
</feature>
<feature type="compositionally biased region" description="Pro residues" evidence="12">
    <location>
        <begin position="529"/>
        <end position="550"/>
    </location>
</feature>
<feature type="compositionally biased region" description="Polar residues" evidence="12">
    <location>
        <begin position="127"/>
        <end position="143"/>
    </location>
</feature>
<evidence type="ECO:0000256" key="2">
    <source>
        <dbReference type="ARBA" id="ARBA00011844"/>
    </source>
</evidence>
<dbReference type="InterPro" id="IPR004018">
    <property type="entry name" value="RPEL_repeat"/>
</dbReference>
<dbReference type="PROSITE" id="PS51073">
    <property type="entry name" value="RPEL"/>
    <property type="match status" value="3"/>
</dbReference>
<evidence type="ECO:0000256" key="9">
    <source>
        <dbReference type="PROSITE-ProRule" id="PRU00235"/>
    </source>
</evidence>
<dbReference type="InterPro" id="IPR058923">
    <property type="entry name" value="RCC1-like_dom"/>
</dbReference>
<protein>
    <recommendedName>
        <fullName evidence="11">Phosphatase and actin regulator 4</fullName>
    </recommendedName>
</protein>
<feature type="compositionally biased region" description="Basic and acidic residues" evidence="12">
    <location>
        <begin position="216"/>
        <end position="234"/>
    </location>
</feature>
<evidence type="ECO:0000256" key="11">
    <source>
        <dbReference type="RuleBase" id="RU367131"/>
    </source>
</evidence>
<feature type="repeat" description="RCC1" evidence="9">
    <location>
        <begin position="749"/>
        <end position="799"/>
    </location>
</feature>
<feature type="region of interest" description="Disordered" evidence="12">
    <location>
        <begin position="127"/>
        <end position="176"/>
    </location>
</feature>
<feature type="compositionally biased region" description="Basic and acidic residues" evidence="12">
    <location>
        <begin position="655"/>
        <end position="664"/>
    </location>
</feature>
<feature type="repeat" description="RPEL" evidence="10">
    <location>
        <begin position="668"/>
        <end position="693"/>
    </location>
</feature>
<feature type="compositionally biased region" description="Pro residues" evidence="12">
    <location>
        <begin position="492"/>
        <end position="501"/>
    </location>
</feature>
<feature type="non-terminal residue" evidence="14">
    <location>
        <position position="1083"/>
    </location>
</feature>
<dbReference type="InterPro" id="IPR009091">
    <property type="entry name" value="RCC1/BLIP-II"/>
</dbReference>
<dbReference type="PRINTS" id="PR00633">
    <property type="entry name" value="RCCNDNSATION"/>
</dbReference>
<feature type="compositionally biased region" description="Low complexity" evidence="12">
    <location>
        <begin position="440"/>
        <end position="456"/>
    </location>
</feature>
<keyword evidence="15" id="KW-1185">Reference proteome</keyword>
<feature type="region of interest" description="Disordered" evidence="12">
    <location>
        <begin position="35"/>
        <end position="67"/>
    </location>
</feature>
<feature type="region of interest" description="Disordered" evidence="12">
    <location>
        <begin position="188"/>
        <end position="247"/>
    </location>
</feature>
<dbReference type="EMBL" id="JAAWVN010007908">
    <property type="protein sequence ID" value="MBN3290363.1"/>
    <property type="molecule type" value="Genomic_DNA"/>
</dbReference>
<keyword evidence="7 11" id="KW-0009">Actin-binding</keyword>
<keyword evidence="8 11" id="KW-0966">Cell projection</keyword>
<dbReference type="Proteomes" id="UP001166052">
    <property type="component" value="Unassembled WGS sequence"/>
</dbReference>
<proteinExistence type="inferred from homology"/>
<feature type="region of interest" description="Disordered" evidence="12">
    <location>
        <begin position="391"/>
        <end position="417"/>
    </location>
</feature>
<organism evidence="14 15">
    <name type="scientific">Polypterus senegalus</name>
    <name type="common">Senegal bichir</name>
    <dbReference type="NCBI Taxonomy" id="55291"/>
    <lineage>
        <taxon>Eukaryota</taxon>
        <taxon>Metazoa</taxon>
        <taxon>Chordata</taxon>
        <taxon>Craniata</taxon>
        <taxon>Vertebrata</taxon>
        <taxon>Euteleostomi</taxon>
        <taxon>Actinopterygii</taxon>
        <taxon>Polypteriformes</taxon>
        <taxon>Polypteridae</taxon>
        <taxon>Polypterus</taxon>
    </lineage>
</organism>
<evidence type="ECO:0000256" key="1">
    <source>
        <dbReference type="ARBA" id="ARBA00009795"/>
    </source>
</evidence>
<accession>A0ABS2YV98</accession>
<feature type="region of interest" description="Disordered" evidence="12">
    <location>
        <begin position="262"/>
        <end position="377"/>
    </location>
</feature>
<dbReference type="InterPro" id="IPR000408">
    <property type="entry name" value="Reg_chr_condens"/>
</dbReference>
<evidence type="ECO:0000313" key="15">
    <source>
        <dbReference type="Proteomes" id="UP001166052"/>
    </source>
</evidence>
<comment type="subunit">
    <text evidence="2 11">Binds PPP1CA and actin.</text>
</comment>
<sequence>MNAFLRSRKNTDEGESEKEAWLSKVTALCCVADDEIDNHHPGSGVTSEETVSGDGTPPTKRKGKFSGFGKIFKPWKWRKKKTSENFKQTSEVLERKISMRKPREDLIKQGVLKELPECEGEEQNLLKQSNMKNGHTVPFNGSQELDLGHTASGTERRDMLYKTPSADDGKQNAPSELEKRISFNYQPAEADKKASVALPSYEKDKDKRITLGKAPSEADKKATLKPPSEGDKKATLSKAPSEGDKRAVLSKTLSEAEKRATVIKPLPEADNKVAVTKTVSSEDGKRSRPQSEFVKLPNFQKPESLENDKVGCPASDTEKKALFPKLPSGEEIKKIRSASEADRREDVRRNRDVNGSRPFSDMDPKLDTLREPLPPKQVIHPPKWLVLAAASSQESGGDGQMKDFNPEKNAATNTVGMGGKAVRTLSANTTPASINPTVANNTFSNTSLNTTSTAPAKLPPVPPPKPLNRNSNPALLAELTQAVGGGTLMPSKPSPPLPPKRTTPVIKPAPLNTTITVQSQEEIHDPVPVLNPPLPSPSPPLPTHTPPSPPRTQSQSVQPQSDFNNITSEPGQRMSQLPLHIMIQRALTSPGPAMPNPEGSQRAHSLLFETNLDNQSETGSRGRVLPVTIEPLKVRLSQRPTAEELEQRNILQQRNEADRQAEKREIKRRLTRKLSQRPTVAELQARKILRFHEYVEVTSAQDYDRRADKPWTKLTPADKAAIRKELNEFKSSEMEVHEQSKIYTRTLPGQVLTLGQGDVGQLGLGVDVLERKKPALVSLPEEIVQAEAGGMHTVCLGKSGTIYTFGCNDEGALGRDTNEEGSEMVPAKVELNEKIIQVSAGDSHTAALTEDGRVYIWGSFRDNNGVIGLLEPLKPCAKPVQFKMDHAVVKIASGNDHLMMLTAGGILYSSGCGDQGQLGRVPELFTNRGGRRGLGTVSNNSCFTPINLTAFKNSTKSWVAFSGGQHHTVCLDSEGKVYSLGRAEYGRLGLGKEAEEKRIPTLVPVLTDVISVACGASVSYAVTRNGHLYAWGMGTNMQLGTGEEDDEWSPIEMTGKQLEKRAVLSVSSGGQHTVLLVQDKPQS</sequence>
<feature type="region of interest" description="Disordered" evidence="12">
    <location>
        <begin position="430"/>
        <end position="471"/>
    </location>
</feature>
<dbReference type="Pfam" id="PF02755">
    <property type="entry name" value="RPEL"/>
    <property type="match status" value="3"/>
</dbReference>
<dbReference type="Gene3D" id="2.130.10.30">
    <property type="entry name" value="Regulator of chromosome condensation 1/beta-lactamase-inhibitor protein II"/>
    <property type="match status" value="2"/>
</dbReference>
<evidence type="ECO:0000256" key="5">
    <source>
        <dbReference type="ARBA" id="ARBA00022737"/>
    </source>
</evidence>
<feature type="repeat" description="RCC1" evidence="9">
    <location>
        <begin position="852"/>
        <end position="904"/>
    </location>
</feature>
<comment type="similarity">
    <text evidence="1 11">Belongs to the phosphatase and actin regulator family.</text>
</comment>
<keyword evidence="5" id="KW-0677">Repeat</keyword>
<feature type="compositionally biased region" description="Polar residues" evidence="12">
    <location>
        <begin position="430"/>
        <end position="439"/>
    </location>
</feature>
<feature type="repeat" description="RPEL" evidence="10">
    <location>
        <begin position="630"/>
        <end position="655"/>
    </location>
</feature>
<evidence type="ECO:0000256" key="8">
    <source>
        <dbReference type="ARBA" id="ARBA00023273"/>
    </source>
</evidence>
<feature type="region of interest" description="Disordered" evidence="12">
    <location>
        <begin position="525"/>
        <end position="572"/>
    </location>
</feature>
<comment type="caution">
    <text evidence="14">The sequence shown here is derived from an EMBL/GenBank/DDBJ whole genome shotgun (WGS) entry which is preliminary data.</text>
</comment>
<keyword evidence="3 11" id="KW-0217">Developmental protein</keyword>
<gene>
    <name evidence="14" type="primary">Rcc1</name>
    <name evidence="14" type="ORF">GTO92_0020779</name>
</gene>
<evidence type="ECO:0000259" key="13">
    <source>
        <dbReference type="Pfam" id="PF25390"/>
    </source>
</evidence>
<feature type="compositionally biased region" description="Basic and acidic residues" evidence="12">
    <location>
        <begin position="328"/>
        <end position="370"/>
    </location>
</feature>
<dbReference type="Pfam" id="PF25390">
    <property type="entry name" value="WD40_RLD"/>
    <property type="match status" value="1"/>
</dbReference>
<evidence type="ECO:0000256" key="10">
    <source>
        <dbReference type="PROSITE-ProRule" id="PRU00401"/>
    </source>
</evidence>
<evidence type="ECO:0000313" key="14">
    <source>
        <dbReference type="EMBL" id="MBN3290363.1"/>
    </source>
</evidence>
<comment type="function">
    <text evidence="11">Regulator of protein phosphatase 1 (PP1) required for neural tube and optic fissure closure, and enteric neural crest cell (ENCCs) migration during development. Acts as an activator of PP1. During neural tube closure, localizes to the ventral neural tube and activates PP1, leading to down-regulate cell proliferation within cranial neural tissue and the neural retina. Also acts as a regulator of migration of enteric neural crest cells (ENCCs) by activating PP1, leading to repression of the integrin signaling through the rho/rock pathway.</text>
</comment>
<dbReference type="Pfam" id="PF00415">
    <property type="entry name" value="RCC1"/>
    <property type="match status" value="2"/>
</dbReference>
<dbReference type="PROSITE" id="PS00626">
    <property type="entry name" value="RCC1_2"/>
    <property type="match status" value="3"/>
</dbReference>
<dbReference type="SMART" id="SM00707">
    <property type="entry name" value="RPEL"/>
    <property type="match status" value="3"/>
</dbReference>
<feature type="repeat" description="RCC1" evidence="9">
    <location>
        <begin position="975"/>
        <end position="1025"/>
    </location>
</feature>
<feature type="region of interest" description="Disordered" evidence="12">
    <location>
        <begin position="484"/>
        <end position="507"/>
    </location>
</feature>
<evidence type="ECO:0000256" key="12">
    <source>
        <dbReference type="SAM" id="MobiDB-lite"/>
    </source>
</evidence>
<reference evidence="14" key="1">
    <citation type="journal article" date="2021" name="Cell">
        <title>Tracing the genetic footprints of vertebrate landing in non-teleost ray-finned fishes.</title>
        <authorList>
            <person name="Bi X."/>
            <person name="Wang K."/>
            <person name="Yang L."/>
            <person name="Pan H."/>
            <person name="Jiang H."/>
            <person name="Wei Q."/>
            <person name="Fang M."/>
            <person name="Yu H."/>
            <person name="Zhu C."/>
            <person name="Cai Y."/>
            <person name="He Y."/>
            <person name="Gan X."/>
            <person name="Zeng H."/>
            <person name="Yu D."/>
            <person name="Zhu Y."/>
            <person name="Jiang H."/>
            <person name="Qiu Q."/>
            <person name="Yang H."/>
            <person name="Zhang Y.E."/>
            <person name="Wang W."/>
            <person name="Zhu M."/>
            <person name="He S."/>
            <person name="Zhang G."/>
        </authorList>
    </citation>
    <scope>NUCLEOTIDE SEQUENCE</scope>
    <source>
        <strain evidence="14">Bchr_001</strain>
    </source>
</reference>
<feature type="compositionally biased region" description="Basic and acidic residues" evidence="12">
    <location>
        <begin position="154"/>
        <end position="176"/>
    </location>
</feature>
<dbReference type="Gene3D" id="6.10.140.2130">
    <property type="match status" value="2"/>
</dbReference>
<keyword evidence="4 11" id="KW-0963">Cytoplasm</keyword>
<keyword evidence="6 11" id="KW-0524">Neurogenesis</keyword>
<evidence type="ECO:0000256" key="3">
    <source>
        <dbReference type="ARBA" id="ARBA00022473"/>
    </source>
</evidence>
<dbReference type="PANTHER" id="PTHR12751:SF4">
    <property type="entry name" value="PHOSPHATASE AND ACTIN REGULATOR 4"/>
    <property type="match status" value="1"/>
</dbReference>
<feature type="repeat" description="RCC1" evidence="9">
    <location>
        <begin position="905"/>
        <end position="974"/>
    </location>
</feature>
<feature type="compositionally biased region" description="Low complexity" evidence="12">
    <location>
        <begin position="551"/>
        <end position="561"/>
    </location>
</feature>
<evidence type="ECO:0000256" key="6">
    <source>
        <dbReference type="ARBA" id="ARBA00022902"/>
    </source>
</evidence>
<feature type="non-terminal residue" evidence="14">
    <location>
        <position position="1"/>
    </location>
</feature>
<name>A0ABS2YV98_POLSE</name>
<feature type="domain" description="RCC1-like" evidence="13">
    <location>
        <begin position="750"/>
        <end position="919"/>
    </location>
</feature>
<feature type="repeat" description="RCC1" evidence="9">
    <location>
        <begin position="800"/>
        <end position="851"/>
    </location>
</feature>
<dbReference type="PROSITE" id="PS00625">
    <property type="entry name" value="RCC1_1"/>
    <property type="match status" value="1"/>
</dbReference>